<gene>
    <name evidence="1" type="ORF">PG996_009098</name>
</gene>
<dbReference type="PANTHER" id="PTHR35179:SF2">
    <property type="entry name" value="START DOMAIN-CONTAINING PROTEIN"/>
    <property type="match status" value="1"/>
</dbReference>
<reference evidence="1 2" key="1">
    <citation type="submission" date="2023-01" db="EMBL/GenBank/DDBJ databases">
        <title>Analysis of 21 Apiospora genomes using comparative genomics revels a genus with tremendous synthesis potential of carbohydrate active enzymes and secondary metabolites.</title>
        <authorList>
            <person name="Sorensen T."/>
        </authorList>
    </citation>
    <scope>NUCLEOTIDE SEQUENCE [LARGE SCALE GENOMIC DNA]</scope>
    <source>
        <strain evidence="1 2">CBS 83171</strain>
    </source>
</reference>
<dbReference type="Proteomes" id="UP001446871">
    <property type="component" value="Unassembled WGS sequence"/>
</dbReference>
<dbReference type="EMBL" id="JAQQWM010000006">
    <property type="protein sequence ID" value="KAK8059168.1"/>
    <property type="molecule type" value="Genomic_DNA"/>
</dbReference>
<sequence>MAQVPEFLLRGLGPRLNVLRRPAPVRAGAERISISDVEVLSSYNWVKPAHPPTIMVPGGPKVLRPSIGAVQLEKMEGPTENDPHSSRLGQSPTMQTLFQAVEVLRPECRFDNVDIVASRIVIDLLRTFCGAITRNRTFGLNASVVHNSLILEHRTKAWLDNGGKTTNGGPGYGLSFEEHVCDYPKGLEDSLSHWRVLRYSLGPLKCVVRYEADATKYPYGDCSEQKHVVLPAPDDRSATVVLRGHLTPQANTIEIKSAGHNYPWDLRSQKPEIWAGCTGYLLRGRHADGLLKEVHLVPMLLKTTLWERKEQHQMAFRMLPHLISELKEAVRAAPGRHAALIFRPYPLLQVEVYDAGPESERLVSEYMVNKFWNRGRTNPARED</sequence>
<organism evidence="1 2">
    <name type="scientific">Apiospora saccharicola</name>
    <dbReference type="NCBI Taxonomy" id="335842"/>
    <lineage>
        <taxon>Eukaryota</taxon>
        <taxon>Fungi</taxon>
        <taxon>Dikarya</taxon>
        <taxon>Ascomycota</taxon>
        <taxon>Pezizomycotina</taxon>
        <taxon>Sordariomycetes</taxon>
        <taxon>Xylariomycetidae</taxon>
        <taxon>Amphisphaeriales</taxon>
        <taxon>Apiosporaceae</taxon>
        <taxon>Apiospora</taxon>
    </lineage>
</organism>
<keyword evidence="2" id="KW-1185">Reference proteome</keyword>
<name>A0ABR1UJT7_9PEZI</name>
<proteinExistence type="predicted"/>
<accession>A0ABR1UJT7</accession>
<comment type="caution">
    <text evidence="1">The sequence shown here is derived from an EMBL/GenBank/DDBJ whole genome shotgun (WGS) entry which is preliminary data.</text>
</comment>
<evidence type="ECO:0000313" key="1">
    <source>
        <dbReference type="EMBL" id="KAK8059168.1"/>
    </source>
</evidence>
<evidence type="ECO:0000313" key="2">
    <source>
        <dbReference type="Proteomes" id="UP001446871"/>
    </source>
</evidence>
<dbReference type="PANTHER" id="PTHR35179">
    <property type="entry name" value="PROTEIN CBG02620"/>
    <property type="match status" value="1"/>
</dbReference>
<protein>
    <submittedName>
        <fullName evidence="1">Uncharacterized protein</fullName>
    </submittedName>
</protein>